<comment type="caution">
    <text evidence="1">The sequence shown here is derived from an EMBL/GenBank/DDBJ whole genome shotgun (WGS) entry which is preliminary data.</text>
</comment>
<name>C2L1G6_9FIRM</name>
<proteinExistence type="predicted"/>
<dbReference type="AlphaFoldDB" id="C2L1G6"/>
<dbReference type="EMBL" id="ACKX01000243">
    <property type="protein sequence ID" value="EEJ50152.1"/>
    <property type="molecule type" value="Genomic_DNA"/>
</dbReference>
<dbReference type="STRING" id="585501.HMPREF6123_2585"/>
<dbReference type="InParanoid" id="C2L1G6"/>
<gene>
    <name evidence="1" type="ORF">HMPREF6123_2585</name>
</gene>
<evidence type="ECO:0000313" key="2">
    <source>
        <dbReference type="Proteomes" id="UP000004121"/>
    </source>
</evidence>
<protein>
    <submittedName>
        <fullName evidence="1">Uncharacterized protein</fullName>
    </submittedName>
</protein>
<dbReference type="HOGENOM" id="CLU_3293380_0_0_9"/>
<accession>C2L1G6</accession>
<dbReference type="Proteomes" id="UP000004121">
    <property type="component" value="Unassembled WGS sequence"/>
</dbReference>
<reference evidence="1 2" key="1">
    <citation type="submission" date="2009-04" db="EMBL/GenBank/DDBJ databases">
        <authorList>
            <person name="Qin X."/>
            <person name="Bachman B."/>
            <person name="Battles P."/>
            <person name="Bell A."/>
            <person name="Bess C."/>
            <person name="Bickham C."/>
            <person name="Chaboub L."/>
            <person name="Chen D."/>
            <person name="Coyle M."/>
            <person name="Deiros D.R."/>
            <person name="Dinh H."/>
            <person name="Forbes L."/>
            <person name="Fowler G."/>
            <person name="Francisco L."/>
            <person name="Fu Q."/>
            <person name="Gubbala S."/>
            <person name="Hale W."/>
            <person name="Han Y."/>
            <person name="Hemphill L."/>
            <person name="Highlander S.K."/>
            <person name="Hirani K."/>
            <person name="Hogues M."/>
            <person name="Jackson L."/>
            <person name="Jakkamsetti A."/>
            <person name="Javaid M."/>
            <person name="Jiang H."/>
            <person name="Korchina V."/>
            <person name="Kovar C."/>
            <person name="Lara F."/>
            <person name="Lee S."/>
            <person name="Mata R."/>
            <person name="Mathew T."/>
            <person name="Moen C."/>
            <person name="Morales K."/>
            <person name="Munidasa M."/>
            <person name="Nazareth L."/>
            <person name="Ngo R."/>
            <person name="Nguyen L."/>
            <person name="Okwuonu G."/>
            <person name="Ongeri F."/>
            <person name="Patil S."/>
            <person name="Petrosino J."/>
            <person name="Pham C."/>
            <person name="Pham P."/>
            <person name="Pu L.-L."/>
            <person name="Puazo M."/>
            <person name="Raj R."/>
            <person name="Reid J."/>
            <person name="Rouhana J."/>
            <person name="Saada N."/>
            <person name="Shang Y."/>
            <person name="Simmons D."/>
            <person name="Thornton R."/>
            <person name="Warren J."/>
            <person name="Weissenberger G."/>
            <person name="Zhang J."/>
            <person name="Zhang L."/>
            <person name="Zhou C."/>
            <person name="Zhu D."/>
            <person name="Muzny D."/>
            <person name="Worley K."/>
            <person name="Gibbs R."/>
        </authorList>
    </citation>
    <scope>NUCLEOTIDE SEQUENCE [LARGE SCALE GENOMIC DNA]</scope>
    <source>
        <strain evidence="1 2">F0268</strain>
    </source>
</reference>
<sequence>MWIFLCAEYSYLMWTKMNCVKFEKLILFSLWGGEIRESLH</sequence>
<organism evidence="1 2">
    <name type="scientific">Oribacterium sinus F0268</name>
    <dbReference type="NCBI Taxonomy" id="585501"/>
    <lineage>
        <taxon>Bacteria</taxon>
        <taxon>Bacillati</taxon>
        <taxon>Bacillota</taxon>
        <taxon>Clostridia</taxon>
        <taxon>Lachnospirales</taxon>
        <taxon>Lachnospiraceae</taxon>
        <taxon>Oribacterium</taxon>
    </lineage>
</organism>
<evidence type="ECO:0000313" key="1">
    <source>
        <dbReference type="EMBL" id="EEJ50152.1"/>
    </source>
</evidence>
<keyword evidence="2" id="KW-1185">Reference proteome</keyword>